<dbReference type="GO" id="GO:0009007">
    <property type="term" value="F:site-specific DNA-methyltransferase (adenine-specific) activity"/>
    <property type="evidence" value="ECO:0007669"/>
    <property type="project" value="UniProtKB-EC"/>
</dbReference>
<keyword evidence="3" id="KW-0808">Transferase</keyword>
<keyword evidence="4" id="KW-0949">S-adenosyl-L-methionine</keyword>
<evidence type="ECO:0000256" key="4">
    <source>
        <dbReference type="ARBA" id="ARBA00022691"/>
    </source>
</evidence>
<dbReference type="SUPFAM" id="SSF53335">
    <property type="entry name" value="S-adenosyl-L-methionine-dependent methyltransferases"/>
    <property type="match status" value="1"/>
</dbReference>
<dbReference type="PANTHER" id="PTHR30481">
    <property type="entry name" value="DNA ADENINE METHYLASE"/>
    <property type="match status" value="1"/>
</dbReference>
<dbReference type="InterPro" id="IPR002052">
    <property type="entry name" value="DNA_methylase_N6_adenine_CS"/>
</dbReference>
<dbReference type="InterPro" id="IPR012327">
    <property type="entry name" value="MeTrfase_D12"/>
</dbReference>
<dbReference type="Pfam" id="PF02086">
    <property type="entry name" value="MethyltransfD12"/>
    <property type="match status" value="1"/>
</dbReference>
<dbReference type="Gene3D" id="3.40.50.150">
    <property type="entry name" value="Vaccinia Virus protein VP39"/>
    <property type="match status" value="2"/>
</dbReference>
<organism evidence="6 7">
    <name type="scientific">Helicobacter pylori GAM120Ai</name>
    <dbReference type="NCBI Taxonomy" id="1159029"/>
    <lineage>
        <taxon>Bacteria</taxon>
        <taxon>Pseudomonadati</taxon>
        <taxon>Campylobacterota</taxon>
        <taxon>Epsilonproteobacteria</taxon>
        <taxon>Campylobacterales</taxon>
        <taxon>Helicobacteraceae</taxon>
        <taxon>Helicobacter</taxon>
    </lineage>
</organism>
<reference evidence="6 7" key="1">
    <citation type="submission" date="2012-11" db="EMBL/GenBank/DDBJ databases">
        <authorList>
            <person name="Weinstock G."/>
            <person name="Sodergren E."/>
            <person name="Lobos E.A."/>
            <person name="Fulton L."/>
            <person name="Fulton R."/>
            <person name="Courtney L."/>
            <person name="Fronick C."/>
            <person name="O'Laughlin M."/>
            <person name="Godfrey J."/>
            <person name="Wilson R.M."/>
            <person name="Miner T."/>
            <person name="Farmer C."/>
            <person name="Delehaunty K."/>
            <person name="Cordes M."/>
            <person name="Minx P."/>
            <person name="Tomlinson C."/>
            <person name="Chen J."/>
            <person name="Wollam A."/>
            <person name="Pepin K.H."/>
            <person name="Bhonagiri V."/>
            <person name="Zhang X."/>
            <person name="Suruliraj S."/>
            <person name="Antonio M."/>
            <person name="Secka O."/>
            <person name="Thomas J."/>
            <person name="Warren W."/>
            <person name="Mitreva M."/>
            <person name="Mardis E.R."/>
            <person name="Wilson R.K."/>
        </authorList>
    </citation>
    <scope>NUCLEOTIDE SEQUENCE [LARGE SCALE GENOMIC DNA]</scope>
    <source>
        <strain evidence="6 7">GAM120Ai</strain>
    </source>
</reference>
<evidence type="ECO:0000256" key="3">
    <source>
        <dbReference type="ARBA" id="ARBA00022679"/>
    </source>
</evidence>
<dbReference type="PROSITE" id="PS00092">
    <property type="entry name" value="N6_MTASE"/>
    <property type="match status" value="1"/>
</dbReference>
<dbReference type="PRINTS" id="PR00505">
    <property type="entry name" value="D12N6MTFRASE"/>
</dbReference>
<comment type="catalytic activity">
    <reaction evidence="5">
        <text>a 2'-deoxyadenosine in DNA + S-adenosyl-L-methionine = an N(6)-methyl-2'-deoxyadenosine in DNA + S-adenosyl-L-homocysteine + H(+)</text>
        <dbReference type="Rhea" id="RHEA:15197"/>
        <dbReference type="Rhea" id="RHEA-COMP:12418"/>
        <dbReference type="Rhea" id="RHEA-COMP:12419"/>
        <dbReference type="ChEBI" id="CHEBI:15378"/>
        <dbReference type="ChEBI" id="CHEBI:57856"/>
        <dbReference type="ChEBI" id="CHEBI:59789"/>
        <dbReference type="ChEBI" id="CHEBI:90615"/>
        <dbReference type="ChEBI" id="CHEBI:90616"/>
        <dbReference type="EC" id="2.1.1.72"/>
    </reaction>
</comment>
<dbReference type="GO" id="GO:0043565">
    <property type="term" value="F:sequence-specific DNA binding"/>
    <property type="evidence" value="ECO:0007669"/>
    <property type="project" value="TreeGrafter"/>
</dbReference>
<comment type="caution">
    <text evidence="6">The sequence shown here is derived from an EMBL/GenBank/DDBJ whole genome shotgun (WGS) entry which is preliminary data.</text>
</comment>
<keyword evidence="2 6" id="KW-0489">Methyltransferase</keyword>
<dbReference type="PANTHER" id="PTHR30481:SF3">
    <property type="entry name" value="DNA ADENINE METHYLASE"/>
    <property type="match status" value="1"/>
</dbReference>
<dbReference type="InterPro" id="IPR029063">
    <property type="entry name" value="SAM-dependent_MTases_sf"/>
</dbReference>
<evidence type="ECO:0000256" key="1">
    <source>
        <dbReference type="ARBA" id="ARBA00011900"/>
    </source>
</evidence>
<dbReference type="EC" id="2.1.1.72" evidence="1"/>
<evidence type="ECO:0000313" key="7">
    <source>
        <dbReference type="Proteomes" id="UP000012012"/>
    </source>
</evidence>
<evidence type="ECO:0000256" key="5">
    <source>
        <dbReference type="ARBA" id="ARBA00047942"/>
    </source>
</evidence>
<dbReference type="GO" id="GO:0032259">
    <property type="term" value="P:methylation"/>
    <property type="evidence" value="ECO:0007669"/>
    <property type="project" value="UniProtKB-KW"/>
</dbReference>
<protein>
    <recommendedName>
        <fullName evidence="1">site-specific DNA-methyltransferase (adenine-specific)</fullName>
        <ecNumber evidence="1">2.1.1.72</ecNumber>
    </recommendedName>
</protein>
<dbReference type="GO" id="GO:0006298">
    <property type="term" value="P:mismatch repair"/>
    <property type="evidence" value="ECO:0007669"/>
    <property type="project" value="TreeGrafter"/>
</dbReference>
<dbReference type="Proteomes" id="UP000012012">
    <property type="component" value="Unassembled WGS sequence"/>
</dbReference>
<dbReference type="GO" id="GO:0009307">
    <property type="term" value="P:DNA restriction-modification system"/>
    <property type="evidence" value="ECO:0007669"/>
    <property type="project" value="InterPro"/>
</dbReference>
<sequence>MLQYIKFNFNNSHTYFKEAYKHRSMNYIGSKYKLIPFIKENIHAVAGNNLSGTIFCDLFAGTGIVGRAFKKAVNKVISNDLEYYSFVLNQNYIGNIQEIPNKEELIDEINSVALKKGFIYSHYSLGGSARQYFSETNAQKIDAVRLKIEELKLSQNIDNCAYYFLLASLLESADKVANTASVYGAFLKRLKKSAQKELILKGAHFDVSLNANEVYQQDASELIGKISGDILYLDPPYNARQYGANYHLLNTIAAYTPFAPKGKTGLPNYQKSSFCSRSQILNAFENLIKKARFKYIFLSYNNEGLMSETEIKNILKKYGAYSLVTKTYMRFKADNKRAHKAAHTKECLHVLIK</sequence>
<proteinExistence type="predicted"/>
<evidence type="ECO:0000256" key="2">
    <source>
        <dbReference type="ARBA" id="ARBA00022603"/>
    </source>
</evidence>
<dbReference type="GO" id="GO:1904047">
    <property type="term" value="F:S-adenosyl-L-methionine binding"/>
    <property type="evidence" value="ECO:0007669"/>
    <property type="project" value="TreeGrafter"/>
</dbReference>
<accession>A0AAV3IDQ5</accession>
<dbReference type="EMBL" id="APDF01000058">
    <property type="protein sequence ID" value="EMG94553.1"/>
    <property type="molecule type" value="Genomic_DNA"/>
</dbReference>
<name>A0AAV3IDQ5_HELPX</name>
<evidence type="ECO:0000313" key="6">
    <source>
        <dbReference type="EMBL" id="EMG94553.1"/>
    </source>
</evidence>
<gene>
    <name evidence="6" type="ORF">HMPREF1401_01313</name>
</gene>
<dbReference type="AlphaFoldDB" id="A0AAV3IDQ5"/>